<dbReference type="RefSeq" id="XP_018534257.1">
    <property type="nucleotide sequence ID" value="XM_018678741.2"/>
</dbReference>
<accession>A0AAJ7PNR0</accession>
<dbReference type="AlphaFoldDB" id="A0AAJ7PNR0"/>
<keyword evidence="3 6" id="KW-1133">Transmembrane helix</keyword>
<evidence type="ECO:0000256" key="2">
    <source>
        <dbReference type="ARBA" id="ARBA00022692"/>
    </source>
</evidence>
<feature type="region of interest" description="Disordered" evidence="5">
    <location>
        <begin position="1"/>
        <end position="86"/>
    </location>
</feature>
<reference evidence="8" key="1">
    <citation type="submission" date="2025-08" db="UniProtKB">
        <authorList>
            <consortium name="RefSeq"/>
        </authorList>
    </citation>
    <scope>IDENTIFICATION</scope>
    <source>
        <tissue evidence="8">Brain</tissue>
    </source>
</reference>
<dbReference type="InterPro" id="IPR023352">
    <property type="entry name" value="MAPEG-like_dom_sf"/>
</dbReference>
<evidence type="ECO:0000256" key="3">
    <source>
        <dbReference type="ARBA" id="ARBA00022989"/>
    </source>
</evidence>
<dbReference type="InterPro" id="IPR001129">
    <property type="entry name" value="Membr-assoc_MAPEG"/>
</dbReference>
<evidence type="ECO:0000256" key="6">
    <source>
        <dbReference type="SAM" id="Phobius"/>
    </source>
</evidence>
<feature type="compositionally biased region" description="Polar residues" evidence="5">
    <location>
        <begin position="49"/>
        <end position="58"/>
    </location>
</feature>
<dbReference type="PANTHER" id="PTHR31004">
    <property type="entry name" value="TRANSMEMBRANE PROTEIN 79"/>
    <property type="match status" value="1"/>
</dbReference>
<feature type="transmembrane region" description="Helical" evidence="6">
    <location>
        <begin position="222"/>
        <end position="245"/>
    </location>
</feature>
<dbReference type="GeneID" id="108884699"/>
<keyword evidence="4 6" id="KW-0472">Membrane</keyword>
<dbReference type="GO" id="GO:0032588">
    <property type="term" value="C:trans-Golgi network membrane"/>
    <property type="evidence" value="ECO:0007669"/>
    <property type="project" value="TreeGrafter"/>
</dbReference>
<feature type="transmembrane region" description="Helical" evidence="6">
    <location>
        <begin position="186"/>
        <end position="210"/>
    </location>
</feature>
<dbReference type="GO" id="GO:0045055">
    <property type="term" value="P:regulated exocytosis"/>
    <property type="evidence" value="ECO:0007669"/>
    <property type="project" value="TreeGrafter"/>
</dbReference>
<organism evidence="7 8">
    <name type="scientific">Lates calcarifer</name>
    <name type="common">Barramundi</name>
    <name type="synonym">Holocentrus calcarifer</name>
    <dbReference type="NCBI Taxonomy" id="8187"/>
    <lineage>
        <taxon>Eukaryota</taxon>
        <taxon>Metazoa</taxon>
        <taxon>Chordata</taxon>
        <taxon>Craniata</taxon>
        <taxon>Vertebrata</taxon>
        <taxon>Euteleostomi</taxon>
        <taxon>Actinopterygii</taxon>
        <taxon>Neopterygii</taxon>
        <taxon>Teleostei</taxon>
        <taxon>Neoteleostei</taxon>
        <taxon>Acanthomorphata</taxon>
        <taxon>Carangaria</taxon>
        <taxon>Carangaria incertae sedis</taxon>
        <taxon>Centropomidae</taxon>
        <taxon>Lates</taxon>
    </lineage>
</organism>
<evidence type="ECO:0000256" key="4">
    <source>
        <dbReference type="ARBA" id="ARBA00023136"/>
    </source>
</evidence>
<feature type="transmembrane region" description="Helical" evidence="6">
    <location>
        <begin position="281"/>
        <end position="298"/>
    </location>
</feature>
<dbReference type="Proteomes" id="UP000694890">
    <property type="component" value="Linkage group LG15"/>
</dbReference>
<dbReference type="PANTHER" id="PTHR31004:SF4">
    <property type="entry name" value="TRANSMEMBRANE PROTEIN 79"/>
    <property type="match status" value="1"/>
</dbReference>
<evidence type="ECO:0000256" key="5">
    <source>
        <dbReference type="SAM" id="MobiDB-lite"/>
    </source>
</evidence>
<dbReference type="CTD" id="100330782"/>
<dbReference type="KEGG" id="lcf:108884699"/>
<evidence type="ECO:0000313" key="8">
    <source>
        <dbReference type="RefSeq" id="XP_018534257.1"/>
    </source>
</evidence>
<evidence type="ECO:0000313" key="7">
    <source>
        <dbReference type="Proteomes" id="UP000694890"/>
    </source>
</evidence>
<sequence length="382" mass="41964">MEDGGGTKMTQREGEDEAVMSAMMEPSTLQWPGDRQTGGQTGKGDRMSVRSSEAASWTESERELIAEGKRGGGGNRGAGEAEEAGLIGDWAGSKTHLEEEAEEHIENHLPEKAAQVFSPAVTILPSPASPRESEAFWEMESEKSPFLCSRGGPQDYNQHGYQYEWPEDTPPARCGRGCPSRDILKVGVSLVTSALFFPFLVWGGFVFLPFDAPLLDGAPLRLVYTLRCSVFAAAPIVLGWLVLGVTRLRAGAFRPLFDEEVKEAELHEVTVHRRFVSDSTSLFLIYFLQLSVMAMYLSQEHLKLVPLLTIVFAFGRLVYWVAAAFGSSVRGFGFGLSFLPSFAMMIANIYFIFTVEAAGSIFSLPPSEEVLAPPASRQRFWG</sequence>
<dbReference type="Gene3D" id="1.20.120.550">
    <property type="entry name" value="Membrane associated eicosanoid/glutathione metabolism-like domain"/>
    <property type="match status" value="1"/>
</dbReference>
<feature type="transmembrane region" description="Helical" evidence="6">
    <location>
        <begin position="304"/>
        <end position="325"/>
    </location>
</feature>
<feature type="compositionally biased region" description="Basic and acidic residues" evidence="5">
    <location>
        <begin position="59"/>
        <end position="70"/>
    </location>
</feature>
<proteinExistence type="predicted"/>
<keyword evidence="2 6" id="KW-0812">Transmembrane</keyword>
<dbReference type="GO" id="GO:0005765">
    <property type="term" value="C:lysosomal membrane"/>
    <property type="evidence" value="ECO:0007669"/>
    <property type="project" value="TreeGrafter"/>
</dbReference>
<feature type="transmembrane region" description="Helical" evidence="6">
    <location>
        <begin position="332"/>
        <end position="353"/>
    </location>
</feature>
<protein>
    <submittedName>
        <fullName evidence="8">Transmembrane protein 79</fullName>
    </submittedName>
</protein>
<dbReference type="Pfam" id="PF01124">
    <property type="entry name" value="MAPEG"/>
    <property type="match status" value="1"/>
</dbReference>
<gene>
    <name evidence="8" type="primary">tmem79b</name>
</gene>
<name>A0AAJ7PNR0_LATCA</name>
<evidence type="ECO:0000256" key="1">
    <source>
        <dbReference type="ARBA" id="ARBA00004370"/>
    </source>
</evidence>
<comment type="subcellular location">
    <subcellularLocation>
        <location evidence="1">Membrane</location>
    </subcellularLocation>
</comment>